<evidence type="ECO:0000313" key="2">
    <source>
        <dbReference type="EMBL" id="CEA07397.1"/>
    </source>
</evidence>
<dbReference type="PATRIC" id="fig|1461584.3.peg.700"/>
<evidence type="ECO:0000256" key="1">
    <source>
        <dbReference type="SAM" id="MobiDB-lite"/>
    </source>
</evidence>
<protein>
    <submittedName>
        <fullName evidence="2">Uncharacterized protein</fullName>
    </submittedName>
</protein>
<sequence length="90" mass="8412">MTEQTGHTGEPASGEAEAAETAAGASGSAGAGAPAGSADSAGADSGDAVPTIDNFAEISGPDRRTEEDKLPPVPGADGGATDPHPGGSPV</sequence>
<reference evidence="2" key="1">
    <citation type="submission" date="2014-07" db="EMBL/GenBank/DDBJ databases">
        <authorList>
            <person name="Urmite Genomes Urmite Genomes"/>
        </authorList>
    </citation>
    <scope>NUCLEOTIDE SEQUENCE</scope>
    <source>
        <strain evidence="2">11W110_air</strain>
    </source>
</reference>
<name>A0A078MPN1_9MICC</name>
<dbReference type="AlphaFoldDB" id="A0A078MPN1"/>
<gene>
    <name evidence="2" type="ORF">BN1051_00710</name>
</gene>
<organism evidence="2">
    <name type="scientific">Arthrobacter saudimassiliensis</name>
    <dbReference type="NCBI Taxonomy" id="1461584"/>
    <lineage>
        <taxon>Bacteria</taxon>
        <taxon>Bacillati</taxon>
        <taxon>Actinomycetota</taxon>
        <taxon>Actinomycetes</taxon>
        <taxon>Micrococcales</taxon>
        <taxon>Micrococcaceae</taxon>
        <taxon>Arthrobacter</taxon>
    </lineage>
</organism>
<dbReference type="EMBL" id="LN483070">
    <property type="protein sequence ID" value="CEA07397.1"/>
    <property type="molecule type" value="Genomic_DNA"/>
</dbReference>
<proteinExistence type="predicted"/>
<feature type="region of interest" description="Disordered" evidence="1">
    <location>
        <begin position="1"/>
        <end position="90"/>
    </location>
</feature>
<feature type="compositionally biased region" description="Basic and acidic residues" evidence="1">
    <location>
        <begin position="60"/>
        <end position="70"/>
    </location>
</feature>
<feature type="compositionally biased region" description="Low complexity" evidence="1">
    <location>
        <begin position="8"/>
        <end position="48"/>
    </location>
</feature>
<accession>A0A078MPN1</accession>